<keyword evidence="2" id="KW-1133">Transmembrane helix</keyword>
<dbReference type="RefSeq" id="WP_110851631.1">
    <property type="nucleotide sequence ID" value="NZ_QKLZ01000002.1"/>
</dbReference>
<evidence type="ECO:0000256" key="1">
    <source>
        <dbReference type="SAM" id="MobiDB-lite"/>
    </source>
</evidence>
<evidence type="ECO:0000256" key="2">
    <source>
        <dbReference type="SAM" id="Phobius"/>
    </source>
</evidence>
<accession>A0A2Y9A7L8</accession>
<name>A0A2Y9A7L8_9MICO</name>
<protein>
    <submittedName>
        <fullName evidence="4">LytR cell envelope-related transcriptional attenuator</fullName>
    </submittedName>
</protein>
<keyword evidence="2" id="KW-0472">Membrane</keyword>
<feature type="region of interest" description="Disordered" evidence="1">
    <location>
        <begin position="170"/>
        <end position="211"/>
    </location>
</feature>
<dbReference type="Gene3D" id="3.30.70.2390">
    <property type="match status" value="1"/>
</dbReference>
<dbReference type="Proteomes" id="UP000250222">
    <property type="component" value="Unassembled WGS sequence"/>
</dbReference>
<dbReference type="EMBL" id="UETB01000002">
    <property type="protein sequence ID" value="SSA39398.1"/>
    <property type="molecule type" value="Genomic_DNA"/>
</dbReference>
<evidence type="ECO:0000313" key="4">
    <source>
        <dbReference type="EMBL" id="SSA39398.1"/>
    </source>
</evidence>
<evidence type="ECO:0000259" key="3">
    <source>
        <dbReference type="Pfam" id="PF13399"/>
    </source>
</evidence>
<feature type="domain" description="LytR/CpsA/Psr regulator C-terminal" evidence="3">
    <location>
        <begin position="85"/>
        <end position="169"/>
    </location>
</feature>
<proteinExistence type="predicted"/>
<feature type="transmembrane region" description="Helical" evidence="2">
    <location>
        <begin position="25"/>
        <end position="46"/>
    </location>
</feature>
<feature type="compositionally biased region" description="Acidic residues" evidence="1">
    <location>
        <begin position="201"/>
        <end position="211"/>
    </location>
</feature>
<dbReference type="AlphaFoldDB" id="A0A2Y9A7L8"/>
<dbReference type="Pfam" id="PF13399">
    <property type="entry name" value="LytR_C"/>
    <property type="match status" value="1"/>
</dbReference>
<keyword evidence="5" id="KW-1185">Reference proteome</keyword>
<sequence>MTTDPAEAARRRAARRRHLQQRQTLIFGILITAMLAVALVAAAMWGNVVPSPFSRPFSSPAPTEAARSSVPCPPADALPAPYSEITANVYNATDETGLAARTASGLAQYGVVISQESNYGGDLEGVANIVSGPRGLQAAYTVAQIVPGSTVTLDGREDATIDVVLGGSFSEVPAPEETAIDPEQPLPPPPGCTPVTVPSDPAEDEEAPEEG</sequence>
<keyword evidence="2" id="KW-0812">Transmembrane</keyword>
<reference evidence="4 5" key="1">
    <citation type="submission" date="2016-10" db="EMBL/GenBank/DDBJ databases">
        <authorList>
            <person name="Cai Z."/>
        </authorList>
    </citation>
    <scope>NUCLEOTIDE SEQUENCE [LARGE SCALE GENOMIC DNA]</scope>
    <source>
        <strain evidence="4 5">CGMCC 1.10826</strain>
    </source>
</reference>
<gene>
    <name evidence="4" type="ORF">SAMN05216184_102324</name>
</gene>
<organism evidence="4 5">
    <name type="scientific">Georgenia satyanarayanai</name>
    <dbReference type="NCBI Taxonomy" id="860221"/>
    <lineage>
        <taxon>Bacteria</taxon>
        <taxon>Bacillati</taxon>
        <taxon>Actinomycetota</taxon>
        <taxon>Actinomycetes</taxon>
        <taxon>Micrococcales</taxon>
        <taxon>Bogoriellaceae</taxon>
        <taxon>Georgenia</taxon>
    </lineage>
</organism>
<evidence type="ECO:0000313" key="5">
    <source>
        <dbReference type="Proteomes" id="UP000250222"/>
    </source>
</evidence>
<dbReference type="OrthoDB" id="3267444at2"/>
<dbReference type="InterPro" id="IPR027381">
    <property type="entry name" value="LytR/CpsA/Psr_C"/>
</dbReference>